<reference evidence="11 12" key="1">
    <citation type="submission" date="2018-05" db="EMBL/GenBank/DDBJ databases">
        <title>Salinimonas sp. HMF8227 Genome sequencing and assembly.</title>
        <authorList>
            <person name="Kang H."/>
            <person name="Kang J."/>
            <person name="Cha I."/>
            <person name="Kim H."/>
            <person name="Joh K."/>
        </authorList>
    </citation>
    <scope>NUCLEOTIDE SEQUENCE [LARGE SCALE GENOMIC DNA]</scope>
    <source>
        <strain evidence="11 12">HMF8227</strain>
    </source>
</reference>
<dbReference type="Gene3D" id="2.40.50.100">
    <property type="match status" value="2"/>
</dbReference>
<keyword evidence="12" id="KW-1185">Reference proteome</keyword>
<evidence type="ECO:0000256" key="5">
    <source>
        <dbReference type="ARBA" id="ARBA00022823"/>
    </source>
</evidence>
<evidence type="ECO:0000313" key="11">
    <source>
        <dbReference type="EMBL" id="AWL11874.1"/>
    </source>
</evidence>
<keyword evidence="4 7" id="KW-0808">Transferase</keyword>
<comment type="cofactor">
    <cofactor evidence="1 7">
        <name>(R)-lipoate</name>
        <dbReference type="ChEBI" id="CHEBI:83088"/>
    </cofactor>
</comment>
<feature type="region of interest" description="Disordered" evidence="8">
    <location>
        <begin position="78"/>
        <end position="107"/>
    </location>
</feature>
<dbReference type="EMBL" id="CP029347">
    <property type="protein sequence ID" value="AWL11874.1"/>
    <property type="molecule type" value="Genomic_DNA"/>
</dbReference>
<keyword evidence="6 7" id="KW-0012">Acyltransferase</keyword>
<dbReference type="FunFam" id="3.30.559.10:FF:000027">
    <property type="entry name" value="Dihydrolipoamide acetyltransferase component of pyruvate dehydrogenase complex"/>
    <property type="match status" value="1"/>
</dbReference>
<dbReference type="RefSeq" id="WP_109339491.1">
    <property type="nucleotide sequence ID" value="NZ_CP029347.1"/>
</dbReference>
<feature type="compositionally biased region" description="Basic and acidic residues" evidence="8">
    <location>
        <begin position="210"/>
        <end position="225"/>
    </location>
</feature>
<evidence type="ECO:0000256" key="1">
    <source>
        <dbReference type="ARBA" id="ARBA00001938"/>
    </source>
</evidence>
<dbReference type="GO" id="GO:0005737">
    <property type="term" value="C:cytoplasm"/>
    <property type="evidence" value="ECO:0007669"/>
    <property type="project" value="TreeGrafter"/>
</dbReference>
<proteinExistence type="inferred from homology"/>
<accession>A0A2S2E2L5</accession>
<feature type="region of interest" description="Disordered" evidence="8">
    <location>
        <begin position="274"/>
        <end position="299"/>
    </location>
</feature>
<dbReference type="AlphaFoldDB" id="A0A2S2E2L5"/>
<dbReference type="InterPro" id="IPR050743">
    <property type="entry name" value="2-oxoacid_DH_E2_comp"/>
</dbReference>
<dbReference type="PROSITE" id="PS50968">
    <property type="entry name" value="BIOTINYL_LIPOYL"/>
    <property type="match status" value="2"/>
</dbReference>
<dbReference type="PANTHER" id="PTHR43178:SF5">
    <property type="entry name" value="LIPOAMIDE ACYLTRANSFERASE COMPONENT OF BRANCHED-CHAIN ALPHA-KETO ACID DEHYDROGENASE COMPLEX, MITOCHONDRIAL"/>
    <property type="match status" value="1"/>
</dbReference>
<evidence type="ECO:0000259" key="9">
    <source>
        <dbReference type="PROSITE" id="PS50968"/>
    </source>
</evidence>
<evidence type="ECO:0000256" key="2">
    <source>
        <dbReference type="ARBA" id="ARBA00007317"/>
    </source>
</evidence>
<dbReference type="Pfam" id="PF00198">
    <property type="entry name" value="2-oxoacid_dh"/>
    <property type="match status" value="1"/>
</dbReference>
<dbReference type="PANTHER" id="PTHR43178">
    <property type="entry name" value="DIHYDROLIPOAMIDE ACETYLTRANSFERASE COMPONENT OF PYRUVATE DEHYDROGENASE COMPLEX"/>
    <property type="match status" value="1"/>
</dbReference>
<dbReference type="GO" id="GO:0016407">
    <property type="term" value="F:acetyltransferase activity"/>
    <property type="evidence" value="ECO:0007669"/>
    <property type="project" value="TreeGrafter"/>
</dbReference>
<protein>
    <recommendedName>
        <fullName evidence="7">Dihydrolipoamide acetyltransferase component of pyruvate dehydrogenase complex</fullName>
        <ecNumber evidence="7">2.3.1.-</ecNumber>
    </recommendedName>
</protein>
<dbReference type="SUPFAM" id="SSF47005">
    <property type="entry name" value="Peripheral subunit-binding domain of 2-oxo acid dehydrogenase complex"/>
    <property type="match status" value="1"/>
</dbReference>
<feature type="domain" description="Lipoyl-binding" evidence="9">
    <location>
        <begin position="111"/>
        <end position="186"/>
    </location>
</feature>
<organism evidence="11 12">
    <name type="scientific">Saliniradius amylolyticus</name>
    <dbReference type="NCBI Taxonomy" id="2183582"/>
    <lineage>
        <taxon>Bacteria</taxon>
        <taxon>Pseudomonadati</taxon>
        <taxon>Pseudomonadota</taxon>
        <taxon>Gammaproteobacteria</taxon>
        <taxon>Alteromonadales</taxon>
        <taxon>Alteromonadaceae</taxon>
        <taxon>Saliniradius</taxon>
    </lineage>
</organism>
<evidence type="ECO:0000259" key="10">
    <source>
        <dbReference type="PROSITE" id="PS51826"/>
    </source>
</evidence>
<dbReference type="SUPFAM" id="SSF52777">
    <property type="entry name" value="CoA-dependent acyltransferases"/>
    <property type="match status" value="1"/>
</dbReference>
<feature type="compositionally biased region" description="Low complexity" evidence="8">
    <location>
        <begin position="80"/>
        <end position="98"/>
    </location>
</feature>
<dbReference type="Pfam" id="PF02817">
    <property type="entry name" value="E3_binding"/>
    <property type="match status" value="1"/>
</dbReference>
<dbReference type="GO" id="GO:0031405">
    <property type="term" value="F:lipoic acid binding"/>
    <property type="evidence" value="ECO:0007669"/>
    <property type="project" value="TreeGrafter"/>
</dbReference>
<dbReference type="InterPro" id="IPR001078">
    <property type="entry name" value="2-oxoacid_DH_actylTfrase"/>
</dbReference>
<dbReference type="InterPro" id="IPR036625">
    <property type="entry name" value="E3-bd_dom_sf"/>
</dbReference>
<evidence type="ECO:0000313" key="12">
    <source>
        <dbReference type="Proteomes" id="UP000245728"/>
    </source>
</evidence>
<dbReference type="SUPFAM" id="SSF51230">
    <property type="entry name" value="Single hybrid motif"/>
    <property type="match status" value="2"/>
</dbReference>
<evidence type="ECO:0000256" key="7">
    <source>
        <dbReference type="RuleBase" id="RU003423"/>
    </source>
</evidence>
<feature type="region of interest" description="Disordered" evidence="8">
    <location>
        <begin position="189"/>
        <end position="243"/>
    </location>
</feature>
<dbReference type="Gene3D" id="4.10.320.10">
    <property type="entry name" value="E3-binding domain"/>
    <property type="match status" value="1"/>
</dbReference>
<dbReference type="KEGG" id="salh:HMF8227_01399"/>
<dbReference type="PROSITE" id="PS51826">
    <property type="entry name" value="PSBD"/>
    <property type="match status" value="1"/>
</dbReference>
<sequence>MKDFILPDIGEGIVECELVEWLVKEGDRVEEDQPVADVMTDKAMVQIPAMHAGIVKKLYHQKGDIAKVHEPLFAMEVDGETSTEQAATESPAESASESKLQEQSSSAGKHVEDFILPDIGEGIVECEIAEWLVEEGDEVKEDQPVAEVMTDKAMVQIPAKYSGKVVKRYYNKGDIAKVHEPLFAIEMEGEEGEANPPSSSPAPAPQASNDKADIKPSGKASEKAEGGAGEPMYTHSGKPVASPAVRRLAKEQDVDLTAVKGSGKKGRILKKDVLGATSQTRVQPESRQPQAEVKATGGKRTEPIRGVRKVMAKQMADSVFTIPHFSVSDEIEMDALIEARAMLKPQFEKQGVKLSFMPFFIKAMSLALKQFPIVNAQVNDDCTELTYFDDHNIGMAVDSKMGLVVPNIKGVQNLSLFEVAQEAARLIDGAREGRISQEDMRGGTISISNIGVLGGTTATPVINKPESAIVALGKMQKLPRFDEQDNVKAVNLMHISWSGDHRIIDGATMVRFSNLWKSYLENPLSMLSELK</sequence>
<dbReference type="OrthoDB" id="9805770at2"/>
<feature type="compositionally biased region" description="Polar residues" evidence="8">
    <location>
        <begin position="276"/>
        <end position="289"/>
    </location>
</feature>
<dbReference type="InterPro" id="IPR004167">
    <property type="entry name" value="PSBD"/>
</dbReference>
<evidence type="ECO:0000256" key="8">
    <source>
        <dbReference type="SAM" id="MobiDB-lite"/>
    </source>
</evidence>
<dbReference type="EC" id="2.3.1.-" evidence="7"/>
<dbReference type="InterPro" id="IPR000089">
    <property type="entry name" value="Biotin_lipoyl"/>
</dbReference>
<dbReference type="CDD" id="cd06849">
    <property type="entry name" value="lipoyl_domain"/>
    <property type="match status" value="2"/>
</dbReference>
<comment type="similarity">
    <text evidence="2 7">Belongs to the 2-oxoacid dehydrogenase family.</text>
</comment>
<dbReference type="Gene3D" id="3.30.559.10">
    <property type="entry name" value="Chloramphenicol acetyltransferase-like domain"/>
    <property type="match status" value="1"/>
</dbReference>
<comment type="subunit">
    <text evidence="3">Forms a 24-polypeptide structural core with octahedral symmetry.</text>
</comment>
<evidence type="ECO:0000256" key="4">
    <source>
        <dbReference type="ARBA" id="ARBA00022679"/>
    </source>
</evidence>
<evidence type="ECO:0000256" key="3">
    <source>
        <dbReference type="ARBA" id="ARBA00011484"/>
    </source>
</evidence>
<gene>
    <name evidence="11" type="primary">bkdB</name>
    <name evidence="11" type="ORF">HMF8227_01399</name>
</gene>
<dbReference type="InterPro" id="IPR011053">
    <property type="entry name" value="Single_hybrid_motif"/>
</dbReference>
<feature type="domain" description="Peripheral subunit-binding (PSBD)" evidence="10">
    <location>
        <begin position="240"/>
        <end position="277"/>
    </location>
</feature>
<keyword evidence="5 7" id="KW-0450">Lipoyl</keyword>
<dbReference type="Pfam" id="PF00364">
    <property type="entry name" value="Biotin_lipoyl"/>
    <property type="match status" value="2"/>
</dbReference>
<dbReference type="InterPro" id="IPR023213">
    <property type="entry name" value="CAT-like_dom_sf"/>
</dbReference>
<feature type="domain" description="Lipoyl-binding" evidence="9">
    <location>
        <begin position="1"/>
        <end position="76"/>
    </location>
</feature>
<evidence type="ECO:0000256" key="6">
    <source>
        <dbReference type="ARBA" id="ARBA00023315"/>
    </source>
</evidence>
<name>A0A2S2E2L5_9ALTE</name>
<dbReference type="Proteomes" id="UP000245728">
    <property type="component" value="Chromosome"/>
</dbReference>